<evidence type="ECO:0000313" key="13">
    <source>
        <dbReference type="EMBL" id="KAF0676170.1"/>
    </source>
</evidence>
<organism evidence="13 14">
    <name type="scientific">Profundibacterium mesophilum KAUST100406-0324</name>
    <dbReference type="NCBI Taxonomy" id="1037889"/>
    <lineage>
        <taxon>Bacteria</taxon>
        <taxon>Pseudomonadati</taxon>
        <taxon>Pseudomonadota</taxon>
        <taxon>Alphaproteobacteria</taxon>
        <taxon>Rhodobacterales</taxon>
        <taxon>Roseobacteraceae</taxon>
        <taxon>Profundibacterium</taxon>
    </lineage>
</organism>
<reference evidence="13" key="1">
    <citation type="submission" date="2013-03" db="EMBL/GenBank/DDBJ databases">
        <title>Genome Sequence of the Profundibacterium mesophilum strain KAUST100406-0324T from Red Sea, a novel genus in the family Rhodobacteraceae.</title>
        <authorList>
            <person name="Essack M."/>
            <person name="Alam I."/>
            <person name="Lafi F."/>
            <person name="Alawi W."/>
            <person name="Kamanu F."/>
            <person name="Al-Suwailem A."/>
            <person name="Lee O.O."/>
            <person name="Xu Y."/>
            <person name="Bajic V."/>
            <person name="Qian P.-Y."/>
            <person name="Archer J."/>
        </authorList>
    </citation>
    <scope>NUCLEOTIDE SEQUENCE</scope>
    <source>
        <strain evidence="13">KAUST100406-0324</strain>
    </source>
</reference>
<protein>
    <submittedName>
        <fullName evidence="13">Dihydrolipoamide dehydrogenase</fullName>
        <ecNumber evidence="13">1.8.1.4</ecNumber>
    </submittedName>
</protein>
<dbReference type="RefSeq" id="WP_159964964.1">
    <property type="nucleotide sequence ID" value="NZ_APKE01000016.1"/>
</dbReference>
<feature type="binding site" evidence="8">
    <location>
        <begin position="178"/>
        <end position="185"/>
    </location>
    <ligand>
        <name>NAD(+)</name>
        <dbReference type="ChEBI" id="CHEBI:57540"/>
    </ligand>
</feature>
<sequence>MSHDSIETDICVIGAGSGGLSVASGAVQMGARVVLIEAGEMGGDCLNYGCVPSKALIGAARRAQQVRQGGPGVAGQEPRIDFGAVKDHVSEVISTIAPHDSQERFETLGCTVIRAHARFTGPRELQAGATRVRARRFVIATGSSPMVPPIDGIEGSGYLTNETIFELRDAPGHLLIIGGGPIGLEMAQAHRRLGCEVTVIEGQKALAKDDPALSKVVLEQLRAEGVTILEESPALKIERDGDRVTVVTEAGRHGGTHLLVAAGRRINIGDLGLEAAGVDHDKAVHVGADLRSVSNRHVYAVGDAAGGMQFTHVAGYHAGIVIRSAVLGLPAKAKAAHLPWVTYTDPELAHVGLTEAQAREEHGGNIETHVVPMDGNDRAVATGQTAGLLKLVVLRGRPIGASIVGAHAGELIGMWAMAIVNRQKMSAIAGTVLPYPTLSELNKRGASAYFSPRLFDNSRVKTIVGLIQKYLP</sequence>
<gene>
    <name evidence="13" type="ORF">PMES_01490</name>
</gene>
<dbReference type="FunFam" id="3.30.390.30:FF:000001">
    <property type="entry name" value="Dihydrolipoyl dehydrogenase"/>
    <property type="match status" value="1"/>
</dbReference>
<evidence type="ECO:0000256" key="7">
    <source>
        <dbReference type="ARBA" id="ARBA00023284"/>
    </source>
</evidence>
<keyword evidence="4" id="KW-0521">NADP</keyword>
<feature type="binding site" evidence="8">
    <location>
        <position position="54"/>
    </location>
    <ligand>
        <name>FAD</name>
        <dbReference type="ChEBI" id="CHEBI:57692"/>
    </ligand>
</feature>
<dbReference type="InterPro" id="IPR036188">
    <property type="entry name" value="FAD/NAD-bd_sf"/>
</dbReference>
<feature type="binding site" evidence="8">
    <location>
        <begin position="141"/>
        <end position="143"/>
    </location>
    <ligand>
        <name>FAD</name>
        <dbReference type="ChEBI" id="CHEBI:57692"/>
    </ligand>
</feature>
<keyword evidence="8" id="KW-0547">Nucleotide-binding</keyword>
<keyword evidence="5 10" id="KW-0560">Oxidoreductase</keyword>
<feature type="domain" description="FAD/NAD(P)-binding" evidence="12">
    <location>
        <begin position="9"/>
        <end position="317"/>
    </location>
</feature>
<evidence type="ECO:0000256" key="2">
    <source>
        <dbReference type="ARBA" id="ARBA00022630"/>
    </source>
</evidence>
<dbReference type="Proteomes" id="UP000698242">
    <property type="component" value="Unassembled WGS sequence"/>
</dbReference>
<dbReference type="EC" id="1.8.1.4" evidence="13"/>
<dbReference type="GO" id="GO:0050660">
    <property type="term" value="F:flavin adenine dinucleotide binding"/>
    <property type="evidence" value="ECO:0007669"/>
    <property type="project" value="TreeGrafter"/>
</dbReference>
<keyword evidence="14" id="KW-1185">Reference proteome</keyword>
<feature type="domain" description="Pyridine nucleotide-disulphide oxidoreductase dimerisation" evidence="11">
    <location>
        <begin position="339"/>
        <end position="440"/>
    </location>
</feature>
<dbReference type="Pfam" id="PF02852">
    <property type="entry name" value="Pyr_redox_dim"/>
    <property type="match status" value="1"/>
</dbReference>
<dbReference type="AlphaFoldDB" id="A0A921TBS8"/>
<comment type="caution">
    <text evidence="13">The sequence shown here is derived from an EMBL/GenBank/DDBJ whole genome shotgun (WGS) entry which is preliminary data.</text>
</comment>
<feature type="binding site" evidence="8">
    <location>
        <position position="201"/>
    </location>
    <ligand>
        <name>NAD(+)</name>
        <dbReference type="ChEBI" id="CHEBI:57540"/>
    </ligand>
</feature>
<dbReference type="InterPro" id="IPR012999">
    <property type="entry name" value="Pyr_OxRdtase_I_AS"/>
</dbReference>
<proteinExistence type="inferred from homology"/>
<evidence type="ECO:0000256" key="3">
    <source>
        <dbReference type="ARBA" id="ARBA00022827"/>
    </source>
</evidence>
<dbReference type="PANTHER" id="PTHR43014:SF4">
    <property type="entry name" value="PYRIDINE NUCLEOTIDE-DISULFIDE OXIDOREDUCTASE RCLA-RELATED"/>
    <property type="match status" value="1"/>
</dbReference>
<evidence type="ECO:0000256" key="4">
    <source>
        <dbReference type="ARBA" id="ARBA00022857"/>
    </source>
</evidence>
<dbReference type="OrthoDB" id="9776382at2"/>
<dbReference type="GO" id="GO:0004148">
    <property type="term" value="F:dihydrolipoyl dehydrogenase (NADH) activity"/>
    <property type="evidence" value="ECO:0007669"/>
    <property type="project" value="UniProtKB-EC"/>
</dbReference>
<feature type="disulfide bond" description="Redox-active" evidence="9">
    <location>
        <begin position="45"/>
        <end position="50"/>
    </location>
</feature>
<dbReference type="InterPro" id="IPR004099">
    <property type="entry name" value="Pyr_nucl-diS_OxRdtase_dimer"/>
</dbReference>
<evidence type="ECO:0000256" key="8">
    <source>
        <dbReference type="PIRSR" id="PIRSR000350-3"/>
    </source>
</evidence>
<evidence type="ECO:0000313" key="14">
    <source>
        <dbReference type="Proteomes" id="UP000698242"/>
    </source>
</evidence>
<evidence type="ECO:0000256" key="9">
    <source>
        <dbReference type="PIRSR" id="PIRSR000350-4"/>
    </source>
</evidence>
<dbReference type="Gene3D" id="3.30.390.30">
    <property type="match status" value="1"/>
</dbReference>
<accession>A0A921TBS8</accession>
<evidence type="ECO:0000259" key="12">
    <source>
        <dbReference type="Pfam" id="PF07992"/>
    </source>
</evidence>
<dbReference type="Gene3D" id="3.50.50.60">
    <property type="entry name" value="FAD/NAD(P)-binding domain"/>
    <property type="match status" value="2"/>
</dbReference>
<dbReference type="GO" id="GO:0003955">
    <property type="term" value="F:NAD(P)H dehydrogenase (quinone) activity"/>
    <property type="evidence" value="ECO:0007669"/>
    <property type="project" value="TreeGrafter"/>
</dbReference>
<evidence type="ECO:0000256" key="6">
    <source>
        <dbReference type="ARBA" id="ARBA00023157"/>
    </source>
</evidence>
<comment type="similarity">
    <text evidence="1 10">Belongs to the class-I pyridine nucleotide-disulfide oxidoreductase family.</text>
</comment>
<keyword evidence="3 8" id="KW-0274">FAD</keyword>
<dbReference type="PROSITE" id="PS00076">
    <property type="entry name" value="PYRIDINE_REDOX_1"/>
    <property type="match status" value="1"/>
</dbReference>
<evidence type="ECO:0000256" key="1">
    <source>
        <dbReference type="ARBA" id="ARBA00007532"/>
    </source>
</evidence>
<keyword evidence="7 10" id="KW-0676">Redox-active center</keyword>
<keyword evidence="8" id="KW-0520">NAD</keyword>
<dbReference type="PANTHER" id="PTHR43014">
    <property type="entry name" value="MERCURIC REDUCTASE"/>
    <property type="match status" value="1"/>
</dbReference>
<keyword evidence="6" id="KW-1015">Disulfide bond</keyword>
<dbReference type="EMBL" id="APKE01000016">
    <property type="protein sequence ID" value="KAF0676170.1"/>
    <property type="molecule type" value="Genomic_DNA"/>
</dbReference>
<feature type="binding site" evidence="8">
    <location>
        <position position="303"/>
    </location>
    <ligand>
        <name>FAD</name>
        <dbReference type="ChEBI" id="CHEBI:57692"/>
    </ligand>
</feature>
<evidence type="ECO:0000259" key="11">
    <source>
        <dbReference type="Pfam" id="PF02852"/>
    </source>
</evidence>
<dbReference type="InterPro" id="IPR001100">
    <property type="entry name" value="Pyr_nuc-diS_OxRdtase"/>
</dbReference>
<feature type="binding site" evidence="8">
    <location>
        <position position="263"/>
    </location>
    <ligand>
        <name>NAD(+)</name>
        <dbReference type="ChEBI" id="CHEBI:57540"/>
    </ligand>
</feature>
<evidence type="ECO:0000256" key="10">
    <source>
        <dbReference type="RuleBase" id="RU003691"/>
    </source>
</evidence>
<dbReference type="PIRSF" id="PIRSF000350">
    <property type="entry name" value="Mercury_reductase_MerA"/>
    <property type="match status" value="1"/>
</dbReference>
<dbReference type="InterPro" id="IPR016156">
    <property type="entry name" value="FAD/NAD-linked_Rdtase_dimer_sf"/>
</dbReference>
<comment type="cofactor">
    <cofactor evidence="8">
        <name>FAD</name>
        <dbReference type="ChEBI" id="CHEBI:57692"/>
    </cofactor>
    <text evidence="8">Binds 1 FAD per subunit.</text>
</comment>
<dbReference type="InterPro" id="IPR023753">
    <property type="entry name" value="FAD/NAD-binding_dom"/>
</dbReference>
<dbReference type="SUPFAM" id="SSF51905">
    <property type="entry name" value="FAD/NAD(P)-binding domain"/>
    <property type="match status" value="1"/>
</dbReference>
<dbReference type="Pfam" id="PF07992">
    <property type="entry name" value="Pyr_redox_2"/>
    <property type="match status" value="1"/>
</dbReference>
<dbReference type="PRINTS" id="PR00368">
    <property type="entry name" value="FADPNR"/>
</dbReference>
<dbReference type="PRINTS" id="PR00411">
    <property type="entry name" value="PNDRDTASEI"/>
</dbReference>
<name>A0A921TBS8_9RHOB</name>
<dbReference type="SUPFAM" id="SSF55424">
    <property type="entry name" value="FAD/NAD-linked reductases, dimerisation (C-terminal) domain"/>
    <property type="match status" value="1"/>
</dbReference>
<keyword evidence="2 10" id="KW-0285">Flavoprotein</keyword>
<evidence type="ECO:0000256" key="5">
    <source>
        <dbReference type="ARBA" id="ARBA00023002"/>
    </source>
</evidence>